<organism evidence="3 4">
    <name type="scientific">Mizuhopecten yessoensis</name>
    <name type="common">Japanese scallop</name>
    <name type="synonym">Patinopecten yessoensis</name>
    <dbReference type="NCBI Taxonomy" id="6573"/>
    <lineage>
        <taxon>Eukaryota</taxon>
        <taxon>Metazoa</taxon>
        <taxon>Spiralia</taxon>
        <taxon>Lophotrochozoa</taxon>
        <taxon>Mollusca</taxon>
        <taxon>Bivalvia</taxon>
        <taxon>Autobranchia</taxon>
        <taxon>Pteriomorphia</taxon>
        <taxon>Pectinida</taxon>
        <taxon>Pectinoidea</taxon>
        <taxon>Pectinidae</taxon>
        <taxon>Mizuhopecten</taxon>
    </lineage>
</organism>
<reference evidence="3 4" key="1">
    <citation type="journal article" date="2017" name="Nat. Ecol. Evol.">
        <title>Scallop genome provides insights into evolution of bilaterian karyotype and development.</title>
        <authorList>
            <person name="Wang S."/>
            <person name="Zhang J."/>
            <person name="Jiao W."/>
            <person name="Li J."/>
            <person name="Xun X."/>
            <person name="Sun Y."/>
            <person name="Guo X."/>
            <person name="Huan P."/>
            <person name="Dong B."/>
            <person name="Zhang L."/>
            <person name="Hu X."/>
            <person name="Sun X."/>
            <person name="Wang J."/>
            <person name="Zhao C."/>
            <person name="Wang Y."/>
            <person name="Wang D."/>
            <person name="Huang X."/>
            <person name="Wang R."/>
            <person name="Lv J."/>
            <person name="Li Y."/>
            <person name="Zhang Z."/>
            <person name="Liu B."/>
            <person name="Lu W."/>
            <person name="Hui Y."/>
            <person name="Liang J."/>
            <person name="Zhou Z."/>
            <person name="Hou R."/>
            <person name="Li X."/>
            <person name="Liu Y."/>
            <person name="Li H."/>
            <person name="Ning X."/>
            <person name="Lin Y."/>
            <person name="Zhao L."/>
            <person name="Xing Q."/>
            <person name="Dou J."/>
            <person name="Li Y."/>
            <person name="Mao J."/>
            <person name="Guo H."/>
            <person name="Dou H."/>
            <person name="Li T."/>
            <person name="Mu C."/>
            <person name="Jiang W."/>
            <person name="Fu Q."/>
            <person name="Fu X."/>
            <person name="Miao Y."/>
            <person name="Liu J."/>
            <person name="Yu Q."/>
            <person name="Li R."/>
            <person name="Liao H."/>
            <person name="Li X."/>
            <person name="Kong Y."/>
            <person name="Jiang Z."/>
            <person name="Chourrout D."/>
            <person name="Li R."/>
            <person name="Bao Z."/>
        </authorList>
    </citation>
    <scope>NUCLEOTIDE SEQUENCE [LARGE SCALE GENOMIC DNA]</scope>
    <source>
        <strain evidence="3 4">PY_sf001</strain>
    </source>
</reference>
<feature type="region of interest" description="Disordered" evidence="1">
    <location>
        <begin position="127"/>
        <end position="197"/>
    </location>
</feature>
<dbReference type="GO" id="GO:0003676">
    <property type="term" value="F:nucleic acid binding"/>
    <property type="evidence" value="ECO:0007669"/>
    <property type="project" value="InterPro"/>
</dbReference>
<evidence type="ECO:0000313" key="4">
    <source>
        <dbReference type="Proteomes" id="UP000242188"/>
    </source>
</evidence>
<feature type="region of interest" description="Disordered" evidence="1">
    <location>
        <begin position="380"/>
        <end position="473"/>
    </location>
</feature>
<feature type="compositionally biased region" description="Basic residues" evidence="1">
    <location>
        <begin position="139"/>
        <end position="148"/>
    </location>
</feature>
<proteinExistence type="predicted"/>
<feature type="region of interest" description="Disordered" evidence="1">
    <location>
        <begin position="210"/>
        <end position="271"/>
    </location>
</feature>
<keyword evidence="4" id="KW-1185">Reference proteome</keyword>
<feature type="compositionally biased region" description="Low complexity" evidence="1">
    <location>
        <begin position="383"/>
        <end position="392"/>
    </location>
</feature>
<accession>A0A210PU76</accession>
<sequence length="473" mass="52423">MEGHIVKEFQNLRVFSNNKFVRMDELVHDLASALEETARSTKSQSRESQPSGSSSKRCSRKRKGKKRRTFIVDGGNISEASESSVEEALKDYMENIIQQSDSDDIGMSSTVARLTMPLNFSYVPTVESDSVTETFSPRRPQRRRKKYKSMAVDSDPDMMMQPPMHPPKPYQHHHSSDGNLHSSSVDQGATQTPLTNKDNIGLISIEASVLPGKRKRSSKSRTDFPSSSSTHGKPSKNEDTMDVGSQESSSSSSLSSSESDGLITNDEGREADDEQSDFFYEGGPACGIPGIIPWWESDAGQREVESDKEFQQILTGTFEHLSKSSQMAFKARVSRLMAKSGREIRFGRRKLKEKHPGYTVSRFLQDRQVWNSMQGVISPAWQSSNNTSSCNDNSKRRRNTPPPTPQSEGFIGNEADPIPDSNLGSKMLQNMGWTPGSGLGSDGAGIKTPVMAYRRPRRQGLGCRTATKPPDHT</sequence>
<feature type="compositionally biased region" description="Polar residues" evidence="1">
    <location>
        <begin position="223"/>
        <end position="232"/>
    </location>
</feature>
<evidence type="ECO:0000256" key="1">
    <source>
        <dbReference type="SAM" id="MobiDB-lite"/>
    </source>
</evidence>
<feature type="compositionally biased region" description="Basic residues" evidence="1">
    <location>
        <begin position="57"/>
        <end position="69"/>
    </location>
</feature>
<feature type="domain" description="G-patch" evidence="2">
    <location>
        <begin position="420"/>
        <end position="466"/>
    </location>
</feature>
<comment type="caution">
    <text evidence="3">The sequence shown here is derived from an EMBL/GenBank/DDBJ whole genome shotgun (WGS) entry which is preliminary data.</text>
</comment>
<dbReference type="PANTHER" id="PTHR14195">
    <property type="entry name" value="G PATCH DOMAIN CONTAINING PROTEIN 2"/>
    <property type="match status" value="1"/>
</dbReference>
<feature type="region of interest" description="Disordered" evidence="1">
    <location>
        <begin position="35"/>
        <end position="75"/>
    </location>
</feature>
<dbReference type="InterPro" id="IPR051189">
    <property type="entry name" value="Splicing_assoc_domain"/>
</dbReference>
<dbReference type="InterPro" id="IPR000467">
    <property type="entry name" value="G_patch_dom"/>
</dbReference>
<dbReference type="SMART" id="SM00443">
    <property type="entry name" value="G_patch"/>
    <property type="match status" value="1"/>
</dbReference>
<dbReference type="STRING" id="6573.A0A210PU76"/>
<evidence type="ECO:0000259" key="2">
    <source>
        <dbReference type="PROSITE" id="PS50174"/>
    </source>
</evidence>
<feature type="compositionally biased region" description="Low complexity" evidence="1">
    <location>
        <begin position="245"/>
        <end position="259"/>
    </location>
</feature>
<feature type="compositionally biased region" description="Polar residues" evidence="1">
    <location>
        <begin position="422"/>
        <end position="432"/>
    </location>
</feature>
<dbReference type="Pfam" id="PF01585">
    <property type="entry name" value="G-patch"/>
    <property type="match status" value="1"/>
</dbReference>
<dbReference type="Proteomes" id="UP000242188">
    <property type="component" value="Unassembled WGS sequence"/>
</dbReference>
<dbReference type="EMBL" id="NEDP02005491">
    <property type="protein sequence ID" value="OWF40038.1"/>
    <property type="molecule type" value="Genomic_DNA"/>
</dbReference>
<gene>
    <name evidence="3" type="ORF">KP79_PYT22661</name>
</gene>
<feature type="compositionally biased region" description="Low complexity" evidence="1">
    <location>
        <begin position="42"/>
        <end position="56"/>
    </location>
</feature>
<protein>
    <submittedName>
        <fullName evidence="3">G patch domain-containing protein 2</fullName>
    </submittedName>
</protein>
<dbReference type="OrthoDB" id="6095487at2759"/>
<name>A0A210PU76_MIZYE</name>
<dbReference type="PROSITE" id="PS50174">
    <property type="entry name" value="G_PATCH"/>
    <property type="match status" value="1"/>
</dbReference>
<feature type="compositionally biased region" description="Polar residues" evidence="1">
    <location>
        <begin position="177"/>
        <end position="197"/>
    </location>
</feature>
<evidence type="ECO:0000313" key="3">
    <source>
        <dbReference type="EMBL" id="OWF40038.1"/>
    </source>
</evidence>
<dbReference type="AlphaFoldDB" id="A0A210PU76"/>